<name>A0A5C5XV15_9BACT</name>
<dbReference type="Pfam" id="PF00155">
    <property type="entry name" value="Aminotran_1_2"/>
    <property type="match status" value="1"/>
</dbReference>
<dbReference type="InterPro" id="IPR015424">
    <property type="entry name" value="PyrdxlP-dep_Trfase"/>
</dbReference>
<protein>
    <submittedName>
        <fullName evidence="6">Valine--pyruvate aminotransferase</fullName>
        <ecNumber evidence="6">2.6.1.66</ecNumber>
    </submittedName>
</protein>
<dbReference type="EC" id="2.6.1.66" evidence="6"/>
<evidence type="ECO:0000313" key="6">
    <source>
        <dbReference type="EMBL" id="TWT65432.1"/>
    </source>
</evidence>
<feature type="domain" description="Aminotransferase class I/classII large" evidence="5">
    <location>
        <begin position="85"/>
        <end position="426"/>
    </location>
</feature>
<gene>
    <name evidence="6" type="primary">avtA</name>
    <name evidence="6" type="ORF">Pla123a_49000</name>
</gene>
<proteinExistence type="predicted"/>
<evidence type="ECO:0000259" key="5">
    <source>
        <dbReference type="Pfam" id="PF00155"/>
    </source>
</evidence>
<dbReference type="CDD" id="cd00609">
    <property type="entry name" value="AAT_like"/>
    <property type="match status" value="1"/>
</dbReference>
<dbReference type="PANTHER" id="PTHR42790:SF4">
    <property type="entry name" value="VALINE--PYRUVATE AMINOTRANSFERASE"/>
    <property type="match status" value="1"/>
</dbReference>
<evidence type="ECO:0000256" key="4">
    <source>
        <dbReference type="ARBA" id="ARBA00022898"/>
    </source>
</evidence>
<dbReference type="GO" id="GO:0005829">
    <property type="term" value="C:cytosol"/>
    <property type="evidence" value="ECO:0007669"/>
    <property type="project" value="TreeGrafter"/>
</dbReference>
<evidence type="ECO:0000256" key="1">
    <source>
        <dbReference type="ARBA" id="ARBA00001933"/>
    </source>
</evidence>
<keyword evidence="2 6" id="KW-0032">Aminotransferase</keyword>
<dbReference type="GO" id="GO:1901605">
    <property type="term" value="P:alpha-amino acid metabolic process"/>
    <property type="evidence" value="ECO:0007669"/>
    <property type="project" value="TreeGrafter"/>
</dbReference>
<accession>A0A5C5XV15</accession>
<reference evidence="6 7" key="1">
    <citation type="submission" date="2019-02" db="EMBL/GenBank/DDBJ databases">
        <title>Deep-cultivation of Planctomycetes and their phenomic and genomic characterization uncovers novel biology.</title>
        <authorList>
            <person name="Wiegand S."/>
            <person name="Jogler M."/>
            <person name="Boedeker C."/>
            <person name="Pinto D."/>
            <person name="Vollmers J."/>
            <person name="Rivas-Marin E."/>
            <person name="Kohn T."/>
            <person name="Peeters S.H."/>
            <person name="Heuer A."/>
            <person name="Rast P."/>
            <person name="Oberbeckmann S."/>
            <person name="Bunk B."/>
            <person name="Jeske O."/>
            <person name="Meyerdierks A."/>
            <person name="Storesund J.E."/>
            <person name="Kallscheuer N."/>
            <person name="Luecker S."/>
            <person name="Lage O.M."/>
            <person name="Pohl T."/>
            <person name="Merkel B.J."/>
            <person name="Hornburger P."/>
            <person name="Mueller R.-W."/>
            <person name="Bruemmer F."/>
            <person name="Labrenz M."/>
            <person name="Spormann A.M."/>
            <person name="Op Den Camp H."/>
            <person name="Overmann J."/>
            <person name="Amann R."/>
            <person name="Jetten M.S.M."/>
            <person name="Mascher T."/>
            <person name="Medema M.H."/>
            <person name="Devos D.P."/>
            <person name="Kaster A.-K."/>
            <person name="Ovreas L."/>
            <person name="Rohde M."/>
            <person name="Galperin M.Y."/>
            <person name="Jogler C."/>
        </authorList>
    </citation>
    <scope>NUCLEOTIDE SEQUENCE [LARGE SCALE GENOMIC DNA]</scope>
    <source>
        <strain evidence="6 7">Pla123a</strain>
    </source>
</reference>
<keyword evidence="3 6" id="KW-0808">Transferase</keyword>
<dbReference type="InterPro" id="IPR015421">
    <property type="entry name" value="PyrdxlP-dep_Trfase_major"/>
</dbReference>
<dbReference type="EMBL" id="SJPO01000019">
    <property type="protein sequence ID" value="TWT65432.1"/>
    <property type="molecule type" value="Genomic_DNA"/>
</dbReference>
<dbReference type="Gene3D" id="3.40.640.10">
    <property type="entry name" value="Type I PLP-dependent aspartate aminotransferase-like (Major domain)"/>
    <property type="match status" value="1"/>
</dbReference>
<dbReference type="GO" id="GO:0030170">
    <property type="term" value="F:pyridoxal phosphate binding"/>
    <property type="evidence" value="ECO:0007669"/>
    <property type="project" value="InterPro"/>
</dbReference>
<dbReference type="SUPFAM" id="SSF53383">
    <property type="entry name" value="PLP-dependent transferases"/>
    <property type="match status" value="1"/>
</dbReference>
<dbReference type="PANTHER" id="PTHR42790">
    <property type="entry name" value="AMINOTRANSFERASE"/>
    <property type="match status" value="1"/>
</dbReference>
<dbReference type="InterPro" id="IPR004839">
    <property type="entry name" value="Aminotransferase_I/II_large"/>
</dbReference>
<dbReference type="GO" id="GO:0009042">
    <property type="term" value="F:valine-pyruvate transaminase activity"/>
    <property type="evidence" value="ECO:0007669"/>
    <property type="project" value="UniProtKB-EC"/>
</dbReference>
<keyword evidence="4" id="KW-0663">Pyridoxal phosphate</keyword>
<comment type="cofactor">
    <cofactor evidence="1">
        <name>pyridoxal 5'-phosphate</name>
        <dbReference type="ChEBI" id="CHEBI:597326"/>
    </cofactor>
</comment>
<dbReference type="AlphaFoldDB" id="A0A5C5XV15"/>
<evidence type="ECO:0000256" key="3">
    <source>
        <dbReference type="ARBA" id="ARBA00022679"/>
    </source>
</evidence>
<dbReference type="NCBIfam" id="NF006964">
    <property type="entry name" value="PRK09440.1-2"/>
    <property type="match status" value="1"/>
</dbReference>
<dbReference type="InterPro" id="IPR050859">
    <property type="entry name" value="Class-I_PLP-dep_aminotransf"/>
</dbReference>
<comment type="caution">
    <text evidence="6">The sequence shown here is derived from an EMBL/GenBank/DDBJ whole genome shotgun (WGS) entry which is preliminary data.</text>
</comment>
<keyword evidence="6" id="KW-0670">Pyruvate</keyword>
<dbReference type="Proteomes" id="UP000318478">
    <property type="component" value="Unassembled WGS sequence"/>
</dbReference>
<organism evidence="6 7">
    <name type="scientific">Posidoniimonas polymericola</name>
    <dbReference type="NCBI Taxonomy" id="2528002"/>
    <lineage>
        <taxon>Bacteria</taxon>
        <taxon>Pseudomonadati</taxon>
        <taxon>Planctomycetota</taxon>
        <taxon>Planctomycetia</taxon>
        <taxon>Pirellulales</taxon>
        <taxon>Lacipirellulaceae</taxon>
        <taxon>Posidoniimonas</taxon>
    </lineage>
</organism>
<evidence type="ECO:0000256" key="2">
    <source>
        <dbReference type="ARBA" id="ARBA00022576"/>
    </source>
</evidence>
<evidence type="ECO:0000313" key="7">
    <source>
        <dbReference type="Proteomes" id="UP000318478"/>
    </source>
</evidence>
<keyword evidence="7" id="KW-1185">Reference proteome</keyword>
<sequence length="437" mass="47712">MSDGPNNRECNKANDMPLRISEAGNRLSTATGIYELMDDLGHAMTGPGAGKMRMLGGGAPAAIPAAQEVWRRRLAELLADPDQVDQVLGVYDAPAGSPAFRKSVADCFRRELGWDITEQNVAVTAGGQAAFFQLFTLLGDATQPIALPISPEYIGYADQGTQPGLFRSHRPKIEEIGPHDFKYHVDFENLDLSGAGAVCVSRPTNPSGNVLSDHELARLTQLAKAEGCPLIVDNAYGQPFPGAIFTQASPPPWDHDTILVYSLSKLGLPGTRTGVVIASEEIARRVAAMTAVVGLANNNTGQAIVGPLLDSGEALTLSRDVIKPFYQERAKLAREILAEAFGDAFPYRVHLTEGAFFLWLWLPELPIGSRELYERLKRRDVLVVPGDYFFYGLPEGDSSSNEWPHRRQCLRLTFSQSEQTVREALEIMAEELRALHG</sequence>